<evidence type="ECO:0000313" key="3">
    <source>
        <dbReference type="EnsemblMetazoa" id="ISCW011821-PA"/>
    </source>
</evidence>
<dbReference type="VEuPathDB" id="VectorBase:ISCW011821"/>
<keyword evidence="1" id="KW-1133">Transmembrane helix</keyword>
<organism>
    <name type="scientific">Ixodes scapularis</name>
    <name type="common">Black-legged tick</name>
    <name type="synonym">Deer tick</name>
    <dbReference type="NCBI Taxonomy" id="6945"/>
    <lineage>
        <taxon>Eukaryota</taxon>
        <taxon>Metazoa</taxon>
        <taxon>Ecdysozoa</taxon>
        <taxon>Arthropoda</taxon>
        <taxon>Chelicerata</taxon>
        <taxon>Arachnida</taxon>
        <taxon>Acari</taxon>
        <taxon>Parasitiformes</taxon>
        <taxon>Ixodida</taxon>
        <taxon>Ixodoidea</taxon>
        <taxon>Ixodidae</taxon>
        <taxon>Ixodinae</taxon>
        <taxon>Ixodes</taxon>
    </lineage>
</organism>
<gene>
    <name evidence="2" type="ORF">IscW_ISCW011821</name>
</gene>
<evidence type="ECO:0000313" key="4">
    <source>
        <dbReference type="Proteomes" id="UP000001555"/>
    </source>
</evidence>
<sequence>MLLFVAYLAIYLAGTHFQLIDVLGGQELGSEQYVLYRVGAVFAGILFFTYDSLHFVSLKVCSLVLEEYVKTQCKVIEVCVSLRPTGSMDQTAKEVETVRVRLCVIGNLKTTLNDVWNRSIVTSCACQILVVCIAIFTICTGGLARQELWLALIYSLYTVYETVDLASVSQSLSNSVSGIHIHL</sequence>
<keyword evidence="1" id="KW-0472">Membrane</keyword>
<proteinExistence type="predicted"/>
<dbReference type="GO" id="GO:0007606">
    <property type="term" value="P:sensory perception of chemical stimulus"/>
    <property type="evidence" value="ECO:0000318"/>
    <property type="project" value="GO_Central"/>
</dbReference>
<accession>B7Q4F6</accession>
<dbReference type="EMBL" id="DS855368">
    <property type="protein sequence ID" value="EEC13728.1"/>
    <property type="molecule type" value="Genomic_DNA"/>
</dbReference>
<protein>
    <recommendedName>
        <fullName evidence="5">Gustatory receptor</fullName>
    </recommendedName>
</protein>
<dbReference type="Proteomes" id="UP000001555">
    <property type="component" value="Unassembled WGS sequence"/>
</dbReference>
<evidence type="ECO:0008006" key="5">
    <source>
        <dbReference type="Google" id="ProtNLM"/>
    </source>
</evidence>
<dbReference type="PaxDb" id="6945-B7Q4F6"/>
<dbReference type="AlphaFoldDB" id="B7Q4F6"/>
<evidence type="ECO:0000256" key="1">
    <source>
        <dbReference type="SAM" id="Phobius"/>
    </source>
</evidence>
<dbReference type="HOGENOM" id="CLU_1476739_0_0_1"/>
<keyword evidence="1" id="KW-0812">Transmembrane</keyword>
<dbReference type="VEuPathDB" id="VectorBase:ISCI011821"/>
<feature type="transmembrane region" description="Helical" evidence="1">
    <location>
        <begin position="33"/>
        <end position="50"/>
    </location>
</feature>
<dbReference type="EnsemblMetazoa" id="ISCW011821-RA">
    <property type="protein sequence ID" value="ISCW011821-PA"/>
    <property type="gene ID" value="ISCW011821"/>
</dbReference>
<keyword evidence="4" id="KW-1185">Reference proteome</keyword>
<evidence type="ECO:0000313" key="2">
    <source>
        <dbReference type="EMBL" id="EEC13728.1"/>
    </source>
</evidence>
<name>B7Q4F6_IXOSC</name>
<dbReference type="EMBL" id="ABJB010508547">
    <property type="status" value="NOT_ANNOTATED_CDS"/>
    <property type="molecule type" value="Genomic_DNA"/>
</dbReference>
<dbReference type="InParanoid" id="B7Q4F6"/>
<reference evidence="3" key="2">
    <citation type="submission" date="2020-05" db="UniProtKB">
        <authorList>
            <consortium name="EnsemblMetazoa"/>
        </authorList>
    </citation>
    <scope>IDENTIFICATION</scope>
    <source>
        <strain evidence="3">wikel</strain>
    </source>
</reference>
<reference evidence="2 4" key="1">
    <citation type="submission" date="2008-03" db="EMBL/GenBank/DDBJ databases">
        <title>Annotation of Ixodes scapularis.</title>
        <authorList>
            <consortium name="Ixodes scapularis Genome Project Consortium"/>
            <person name="Caler E."/>
            <person name="Hannick L.I."/>
            <person name="Bidwell S."/>
            <person name="Joardar V."/>
            <person name="Thiagarajan M."/>
            <person name="Amedeo P."/>
            <person name="Galinsky K.J."/>
            <person name="Schobel S."/>
            <person name="Inman J."/>
            <person name="Hostetler J."/>
            <person name="Miller J."/>
            <person name="Hammond M."/>
            <person name="Megy K."/>
            <person name="Lawson D."/>
            <person name="Kodira C."/>
            <person name="Sutton G."/>
            <person name="Meyer J."/>
            <person name="Hill C.A."/>
            <person name="Birren B."/>
            <person name="Nene V."/>
            <person name="Collins F."/>
            <person name="Alarcon-Chaidez F."/>
            <person name="Wikel S."/>
            <person name="Strausberg R."/>
        </authorList>
    </citation>
    <scope>NUCLEOTIDE SEQUENCE [LARGE SCALE GENOMIC DNA]</scope>
    <source>
        <strain evidence="4">Wikel</strain>
        <strain evidence="2">Wikel colony</strain>
    </source>
</reference>